<dbReference type="Gene3D" id="3.40.50.2000">
    <property type="entry name" value="Glycogen Phosphorylase B"/>
    <property type="match status" value="2"/>
</dbReference>
<proteinExistence type="predicted"/>
<dbReference type="PANTHER" id="PTHR48050:SF11">
    <property type="entry name" value="GLYCOSYLTRANSFERASE"/>
    <property type="match status" value="1"/>
</dbReference>
<dbReference type="InterPro" id="IPR050426">
    <property type="entry name" value="Glycosyltransferase_28"/>
</dbReference>
<sequence>MVRHKYKVTMIATFLKLFGCFPFIALTNAFFRIRPMSLVSFGNLCLRNVVFGFFEYLNDMVTCPSFKPKIKVMSLVVNVKFFLPIVNAFVFSLYLWMIATTSSSSSDFLHFLGSIIPFAIAAAFAFDQEQYRVVLVTHSAHKGFLVNWQNLSSHLAAKNVEYLPVSSPPVLSPYEDDGPAGTVKLSFSLQKRRITKEHRLECISNVEQIFGGGPSLEGDFIVINFFALEGWNLAELFHVRCIVAAPYVVPYSAPSSFERYFREELPPLYEYLQEAPIDQVGWKDVIHWMWPLFTEDWGSWRSDELKLSPWPFTDPVTGLPAWHDRSLSPLLLYGFSKEVVECPGYWPSNVRVCGFWFLPLEWQFSCNKCAEISALISSEHLNTKDENVMCSAHAELQSFLKTPASLPPVFIGFCSVGRQVFEFFATCSMGFLRNPQAFLEVLRTIVDITSHRFILFSAGFEPLDAAIQKIADDASSGSEQRQFSEDGISIFGGRLFCFSGSVPYKWLFPRCAAAVHHGGSGSTAAALHAGIPQVVCPFMLDQFYWAERMFWLGVSSEPLKTNHLLPDESDDTCVREAANMLTRALNYALSSKVKARSSEIAERLSLEDGVLEALKILKEEISCSNTTRH</sequence>
<evidence type="ECO:0000313" key="3">
    <source>
        <dbReference type="EMBL" id="THG05502.1"/>
    </source>
</evidence>
<keyword evidence="4" id="KW-1185">Reference proteome</keyword>
<dbReference type="STRING" id="542762.A0A4S4DQW6"/>
<name>A0A4S4DQW6_CAMSN</name>
<feature type="domain" description="Erythromycin biosynthesis protein CIII-like C-terminal" evidence="2">
    <location>
        <begin position="501"/>
        <end position="574"/>
    </location>
</feature>
<reference evidence="3 4" key="1">
    <citation type="journal article" date="2018" name="Proc. Natl. Acad. Sci. U.S.A.">
        <title>Draft genome sequence of Camellia sinensis var. sinensis provides insights into the evolution of the tea genome and tea quality.</title>
        <authorList>
            <person name="Wei C."/>
            <person name="Yang H."/>
            <person name="Wang S."/>
            <person name="Zhao J."/>
            <person name="Liu C."/>
            <person name="Gao L."/>
            <person name="Xia E."/>
            <person name="Lu Y."/>
            <person name="Tai Y."/>
            <person name="She G."/>
            <person name="Sun J."/>
            <person name="Cao H."/>
            <person name="Tong W."/>
            <person name="Gao Q."/>
            <person name="Li Y."/>
            <person name="Deng W."/>
            <person name="Jiang X."/>
            <person name="Wang W."/>
            <person name="Chen Q."/>
            <person name="Zhang S."/>
            <person name="Li H."/>
            <person name="Wu J."/>
            <person name="Wang P."/>
            <person name="Li P."/>
            <person name="Shi C."/>
            <person name="Zheng F."/>
            <person name="Jian J."/>
            <person name="Huang B."/>
            <person name="Shan D."/>
            <person name="Shi M."/>
            <person name="Fang C."/>
            <person name="Yue Y."/>
            <person name="Li F."/>
            <person name="Li D."/>
            <person name="Wei S."/>
            <person name="Han B."/>
            <person name="Jiang C."/>
            <person name="Yin Y."/>
            <person name="Xia T."/>
            <person name="Zhang Z."/>
            <person name="Bennetzen J.L."/>
            <person name="Zhao S."/>
            <person name="Wan X."/>
        </authorList>
    </citation>
    <scope>NUCLEOTIDE SEQUENCE [LARGE SCALE GENOMIC DNA]</scope>
    <source>
        <strain evidence="4">cv. Shuchazao</strain>
        <tissue evidence="3">Leaf</tissue>
    </source>
</reference>
<keyword evidence="1" id="KW-0472">Membrane</keyword>
<organism evidence="3 4">
    <name type="scientific">Camellia sinensis var. sinensis</name>
    <name type="common">China tea</name>
    <dbReference type="NCBI Taxonomy" id="542762"/>
    <lineage>
        <taxon>Eukaryota</taxon>
        <taxon>Viridiplantae</taxon>
        <taxon>Streptophyta</taxon>
        <taxon>Embryophyta</taxon>
        <taxon>Tracheophyta</taxon>
        <taxon>Spermatophyta</taxon>
        <taxon>Magnoliopsida</taxon>
        <taxon>eudicotyledons</taxon>
        <taxon>Gunneridae</taxon>
        <taxon>Pentapetalae</taxon>
        <taxon>asterids</taxon>
        <taxon>Ericales</taxon>
        <taxon>Theaceae</taxon>
        <taxon>Camellia</taxon>
    </lineage>
</organism>
<dbReference type="EMBL" id="SDRB02010604">
    <property type="protein sequence ID" value="THG05502.1"/>
    <property type="molecule type" value="Genomic_DNA"/>
</dbReference>
<dbReference type="Pfam" id="PF06722">
    <property type="entry name" value="EryCIII-like_C"/>
    <property type="match status" value="1"/>
</dbReference>
<accession>A0A4S4DQW6</accession>
<comment type="caution">
    <text evidence="3">The sequence shown here is derived from an EMBL/GenBank/DDBJ whole genome shotgun (WGS) entry which is preliminary data.</text>
</comment>
<protein>
    <recommendedName>
        <fullName evidence="2">Erythromycin biosynthesis protein CIII-like C-terminal domain-containing protein</fullName>
    </recommendedName>
</protein>
<dbReference type="SUPFAM" id="SSF53756">
    <property type="entry name" value="UDP-Glycosyltransferase/glycogen phosphorylase"/>
    <property type="match status" value="1"/>
</dbReference>
<dbReference type="Proteomes" id="UP000306102">
    <property type="component" value="Unassembled WGS sequence"/>
</dbReference>
<evidence type="ECO:0000259" key="2">
    <source>
        <dbReference type="Pfam" id="PF06722"/>
    </source>
</evidence>
<dbReference type="InterPro" id="IPR010610">
    <property type="entry name" value="EryCIII-like_C"/>
</dbReference>
<keyword evidence="1" id="KW-0812">Transmembrane</keyword>
<dbReference type="AlphaFoldDB" id="A0A4S4DQW6"/>
<gene>
    <name evidence="3" type="ORF">TEA_020385</name>
</gene>
<evidence type="ECO:0000313" key="4">
    <source>
        <dbReference type="Proteomes" id="UP000306102"/>
    </source>
</evidence>
<feature type="transmembrane region" description="Helical" evidence="1">
    <location>
        <begin position="6"/>
        <end position="26"/>
    </location>
</feature>
<dbReference type="PANTHER" id="PTHR48050">
    <property type="entry name" value="STEROL 3-BETA-GLUCOSYLTRANSFERASE"/>
    <property type="match status" value="1"/>
</dbReference>
<feature type="transmembrane region" description="Helical" evidence="1">
    <location>
        <begin position="108"/>
        <end position="126"/>
    </location>
</feature>
<keyword evidence="1" id="KW-1133">Transmembrane helix</keyword>
<feature type="transmembrane region" description="Helical" evidence="1">
    <location>
        <begin position="77"/>
        <end position="96"/>
    </location>
</feature>
<dbReference type="GO" id="GO:0016757">
    <property type="term" value="F:glycosyltransferase activity"/>
    <property type="evidence" value="ECO:0007669"/>
    <property type="project" value="UniProtKB-ARBA"/>
</dbReference>
<evidence type="ECO:0000256" key="1">
    <source>
        <dbReference type="SAM" id="Phobius"/>
    </source>
</evidence>